<evidence type="ECO:0000259" key="1">
    <source>
        <dbReference type="Pfam" id="PF22082"/>
    </source>
</evidence>
<dbReference type="EMBL" id="VSSQ01000081">
    <property type="protein sequence ID" value="MPL74547.1"/>
    <property type="molecule type" value="Genomic_DNA"/>
</dbReference>
<sequence length="183" mass="20003">MKCSRCSKEAVVIQPYSGLSLCEYHAAADIAAKAKKEIRHQGGFSSGSRLFVEEDKTFRSFALRIFLAEMLASRTDLLFVKEPKDADVILEPATLDDAALKVLESVCAGTQDCLIGADKGHISPFSVIPAGEVFWYAQQHGFPGPAPEISGDAAEFLDWFAADHPGTRYALKNLHDALKKEDK</sequence>
<proteinExistence type="predicted"/>
<name>A0A644U6I4_9ZZZZ</name>
<feature type="domain" description="2-thiouridine synthetase TtuA-like N-terminal LIM" evidence="1">
    <location>
        <begin position="2"/>
        <end position="23"/>
    </location>
</feature>
<gene>
    <name evidence="2" type="ORF">SDC9_20360</name>
</gene>
<evidence type="ECO:0000313" key="2">
    <source>
        <dbReference type="EMBL" id="MPL74547.1"/>
    </source>
</evidence>
<dbReference type="InterPro" id="IPR054306">
    <property type="entry name" value="TtuA-like_LIM_N"/>
</dbReference>
<organism evidence="2">
    <name type="scientific">bioreactor metagenome</name>
    <dbReference type="NCBI Taxonomy" id="1076179"/>
    <lineage>
        <taxon>unclassified sequences</taxon>
        <taxon>metagenomes</taxon>
        <taxon>ecological metagenomes</taxon>
    </lineage>
</organism>
<reference evidence="2" key="1">
    <citation type="submission" date="2019-08" db="EMBL/GenBank/DDBJ databases">
        <authorList>
            <person name="Kucharzyk K."/>
            <person name="Murdoch R.W."/>
            <person name="Higgins S."/>
            <person name="Loffler F."/>
        </authorList>
    </citation>
    <scope>NUCLEOTIDE SEQUENCE</scope>
</reference>
<dbReference type="Pfam" id="PF22082">
    <property type="entry name" value="TtuA_LIM_N"/>
    <property type="match status" value="1"/>
</dbReference>
<dbReference type="AlphaFoldDB" id="A0A644U6I4"/>
<accession>A0A644U6I4</accession>
<comment type="caution">
    <text evidence="2">The sequence shown here is derived from an EMBL/GenBank/DDBJ whole genome shotgun (WGS) entry which is preliminary data.</text>
</comment>
<protein>
    <recommendedName>
        <fullName evidence="1">2-thiouridine synthetase TtuA-like N-terminal LIM domain-containing protein</fullName>
    </recommendedName>
</protein>